<sequence>MLFGNVFAAAAAASERAAHQQGGGNGFGHNSMIEDPRPAGGGYLIEPKERKPKCARCRNHGIVAWLKGHKRHCKYK</sequence>
<dbReference type="Proteomes" id="UP000887580">
    <property type="component" value="Unplaced"/>
</dbReference>
<accession>A0AC35FT90</accession>
<name>A0AC35FT90_9BILA</name>
<evidence type="ECO:0000313" key="1">
    <source>
        <dbReference type="Proteomes" id="UP000887580"/>
    </source>
</evidence>
<reference evidence="2" key="1">
    <citation type="submission" date="2022-11" db="UniProtKB">
        <authorList>
            <consortium name="WormBaseParasite"/>
        </authorList>
    </citation>
    <scope>IDENTIFICATION</scope>
</reference>
<organism evidence="1 2">
    <name type="scientific">Panagrolaimus sp. PS1159</name>
    <dbReference type="NCBI Taxonomy" id="55785"/>
    <lineage>
        <taxon>Eukaryota</taxon>
        <taxon>Metazoa</taxon>
        <taxon>Ecdysozoa</taxon>
        <taxon>Nematoda</taxon>
        <taxon>Chromadorea</taxon>
        <taxon>Rhabditida</taxon>
        <taxon>Tylenchina</taxon>
        <taxon>Panagrolaimomorpha</taxon>
        <taxon>Panagrolaimoidea</taxon>
        <taxon>Panagrolaimidae</taxon>
        <taxon>Panagrolaimus</taxon>
    </lineage>
</organism>
<proteinExistence type="predicted"/>
<protein>
    <submittedName>
        <fullName evidence="2">DM domain-containing protein</fullName>
    </submittedName>
</protein>
<dbReference type="WBParaSite" id="PS1159_v2.g20645.t1">
    <property type="protein sequence ID" value="PS1159_v2.g20645.t1"/>
    <property type="gene ID" value="PS1159_v2.g20645"/>
</dbReference>
<evidence type="ECO:0000313" key="2">
    <source>
        <dbReference type="WBParaSite" id="PS1159_v2.g20645.t1"/>
    </source>
</evidence>